<evidence type="ECO:0000256" key="3">
    <source>
        <dbReference type="ARBA" id="ARBA00022679"/>
    </source>
</evidence>
<reference evidence="13" key="1">
    <citation type="journal article" date="2014" name="Int. J. Syst. Evol. Microbiol.">
        <title>Complete genome sequence of Corynebacterium casei LMG S-19264T (=DSM 44701T), isolated from a smear-ripened cheese.</title>
        <authorList>
            <consortium name="US DOE Joint Genome Institute (JGI-PGF)"/>
            <person name="Walter F."/>
            <person name="Albersmeier A."/>
            <person name="Kalinowski J."/>
            <person name="Ruckert C."/>
        </authorList>
    </citation>
    <scope>NUCLEOTIDE SEQUENCE</scope>
    <source>
        <strain evidence="13">JCM 12862</strain>
    </source>
</reference>
<proteinExistence type="predicted"/>
<reference evidence="13" key="2">
    <citation type="submission" date="2020-09" db="EMBL/GenBank/DDBJ databases">
        <authorList>
            <person name="Sun Q."/>
            <person name="Ohkuma M."/>
        </authorList>
    </citation>
    <scope>NUCLEOTIDE SEQUENCE</scope>
    <source>
        <strain evidence="13">JCM 12862</strain>
    </source>
</reference>
<dbReference type="GO" id="GO:0008654">
    <property type="term" value="P:phospholipid biosynthetic process"/>
    <property type="evidence" value="ECO:0007669"/>
    <property type="project" value="UniProtKB-KW"/>
</dbReference>
<dbReference type="SUPFAM" id="SSF111331">
    <property type="entry name" value="NAD kinase/diacylglycerol kinase-like"/>
    <property type="match status" value="1"/>
</dbReference>
<comment type="cofactor">
    <cofactor evidence="1">
        <name>Mg(2+)</name>
        <dbReference type="ChEBI" id="CHEBI:18420"/>
    </cofactor>
</comment>
<keyword evidence="4" id="KW-0479">Metal-binding</keyword>
<dbReference type="SMART" id="SM00046">
    <property type="entry name" value="DAGKc"/>
    <property type="match status" value="1"/>
</dbReference>
<evidence type="ECO:0000256" key="8">
    <source>
        <dbReference type="ARBA" id="ARBA00022842"/>
    </source>
</evidence>
<evidence type="ECO:0000256" key="6">
    <source>
        <dbReference type="ARBA" id="ARBA00022777"/>
    </source>
</evidence>
<accession>A0A8J3BSJ0</accession>
<evidence type="ECO:0000256" key="1">
    <source>
        <dbReference type="ARBA" id="ARBA00001946"/>
    </source>
</evidence>
<keyword evidence="2" id="KW-0444">Lipid biosynthesis</keyword>
<evidence type="ECO:0000313" key="14">
    <source>
        <dbReference type="Proteomes" id="UP000612329"/>
    </source>
</evidence>
<dbReference type="Gene3D" id="2.60.200.40">
    <property type="match status" value="1"/>
</dbReference>
<organism evidence="13 14">
    <name type="scientific">Yeosuana aromativorans</name>
    <dbReference type="NCBI Taxonomy" id="288019"/>
    <lineage>
        <taxon>Bacteria</taxon>
        <taxon>Pseudomonadati</taxon>
        <taxon>Bacteroidota</taxon>
        <taxon>Flavobacteriia</taxon>
        <taxon>Flavobacteriales</taxon>
        <taxon>Flavobacteriaceae</taxon>
        <taxon>Yeosuana</taxon>
    </lineage>
</organism>
<keyword evidence="14" id="KW-1185">Reference proteome</keyword>
<keyword evidence="5" id="KW-0547">Nucleotide-binding</keyword>
<feature type="domain" description="DAGKc" evidence="12">
    <location>
        <begin position="1"/>
        <end position="129"/>
    </location>
</feature>
<evidence type="ECO:0000256" key="9">
    <source>
        <dbReference type="ARBA" id="ARBA00023098"/>
    </source>
</evidence>
<dbReference type="PANTHER" id="PTHR12358:SF106">
    <property type="entry name" value="LIPID KINASE YEGS"/>
    <property type="match status" value="1"/>
</dbReference>
<keyword evidence="9" id="KW-0443">Lipid metabolism</keyword>
<dbReference type="GO" id="GO:0046872">
    <property type="term" value="F:metal ion binding"/>
    <property type="evidence" value="ECO:0007669"/>
    <property type="project" value="UniProtKB-KW"/>
</dbReference>
<dbReference type="InterPro" id="IPR045540">
    <property type="entry name" value="YegS/DAGK_C"/>
</dbReference>
<evidence type="ECO:0000256" key="2">
    <source>
        <dbReference type="ARBA" id="ARBA00022516"/>
    </source>
</evidence>
<dbReference type="InterPro" id="IPR017438">
    <property type="entry name" value="ATP-NAD_kinase_N"/>
</dbReference>
<dbReference type="InterPro" id="IPR050187">
    <property type="entry name" value="Lipid_Phosphate_FormReg"/>
</dbReference>
<dbReference type="AlphaFoldDB" id="A0A8J3BSJ0"/>
<dbReference type="Proteomes" id="UP000612329">
    <property type="component" value="Unassembled WGS sequence"/>
</dbReference>
<keyword evidence="10" id="KW-0594">Phospholipid biosynthesis</keyword>
<dbReference type="EMBL" id="BMNR01000004">
    <property type="protein sequence ID" value="GGK24839.1"/>
    <property type="molecule type" value="Genomic_DNA"/>
</dbReference>
<keyword evidence="11" id="KW-1208">Phospholipid metabolism</keyword>
<dbReference type="NCBIfam" id="TIGR00147">
    <property type="entry name" value="YegS/Rv2252/BmrU family lipid kinase"/>
    <property type="match status" value="1"/>
</dbReference>
<keyword evidence="3" id="KW-0808">Transferase</keyword>
<dbReference type="PROSITE" id="PS50146">
    <property type="entry name" value="DAGK"/>
    <property type="match status" value="1"/>
</dbReference>
<dbReference type="Pfam" id="PF19279">
    <property type="entry name" value="YegS_C"/>
    <property type="match status" value="1"/>
</dbReference>
<dbReference type="GO" id="GO:0005886">
    <property type="term" value="C:plasma membrane"/>
    <property type="evidence" value="ECO:0007669"/>
    <property type="project" value="TreeGrafter"/>
</dbReference>
<dbReference type="PANTHER" id="PTHR12358">
    <property type="entry name" value="SPHINGOSINE KINASE"/>
    <property type="match status" value="1"/>
</dbReference>
<dbReference type="InterPro" id="IPR016064">
    <property type="entry name" value="NAD/diacylglycerol_kinase_sf"/>
</dbReference>
<evidence type="ECO:0000313" key="13">
    <source>
        <dbReference type="EMBL" id="GGK24839.1"/>
    </source>
</evidence>
<gene>
    <name evidence="13" type="ORF">GCM10007962_18860</name>
</gene>
<evidence type="ECO:0000256" key="7">
    <source>
        <dbReference type="ARBA" id="ARBA00022840"/>
    </source>
</evidence>
<sequence>MIHIHFIVNPIAGTGDNKINIKFLEGHFSKDRYTLSVKNSVYKKHAVKLTQESIKEGAKIIIACGGDGTINEVASCIIGTSVILGVIPLGSGNGLASNLKISKNIQKAISLIKKQDVKKIDIGSLNGNYFFSNTGVGFDALVIKNYEASNGRKLLSYIKGTLKSLRDIKYDREFDVCLNNENLVLKPFMIFVSNSNVLGYNVSLTPKASLQDGLLDVLIVSRLNSFKVLLFCLLMIFKKHHLLKEVKSYQTKKITINQKDSSFYDMQIDGEHRTIDDSNIEIYIQEQTLSIIA</sequence>
<dbReference type="Pfam" id="PF00781">
    <property type="entry name" value="DAGK_cat"/>
    <property type="match status" value="1"/>
</dbReference>
<dbReference type="Gene3D" id="3.40.50.10330">
    <property type="entry name" value="Probable inorganic polyphosphate/atp-NAD kinase, domain 1"/>
    <property type="match status" value="1"/>
</dbReference>
<keyword evidence="6" id="KW-0418">Kinase</keyword>
<evidence type="ECO:0000256" key="5">
    <source>
        <dbReference type="ARBA" id="ARBA00022741"/>
    </source>
</evidence>
<name>A0A8J3BSJ0_9FLAO</name>
<dbReference type="GO" id="GO:0005524">
    <property type="term" value="F:ATP binding"/>
    <property type="evidence" value="ECO:0007669"/>
    <property type="project" value="UniProtKB-KW"/>
</dbReference>
<dbReference type="InterPro" id="IPR001206">
    <property type="entry name" value="Diacylglycerol_kinase_cat_dom"/>
</dbReference>
<comment type="caution">
    <text evidence="13">The sequence shown here is derived from an EMBL/GenBank/DDBJ whole genome shotgun (WGS) entry which is preliminary data.</text>
</comment>
<protein>
    <recommendedName>
        <fullName evidence="12">DAGKc domain-containing protein</fullName>
    </recommendedName>
</protein>
<evidence type="ECO:0000259" key="12">
    <source>
        <dbReference type="PROSITE" id="PS50146"/>
    </source>
</evidence>
<keyword evidence="7" id="KW-0067">ATP-binding</keyword>
<dbReference type="GO" id="GO:0016301">
    <property type="term" value="F:kinase activity"/>
    <property type="evidence" value="ECO:0007669"/>
    <property type="project" value="UniProtKB-KW"/>
</dbReference>
<evidence type="ECO:0000256" key="11">
    <source>
        <dbReference type="ARBA" id="ARBA00023264"/>
    </source>
</evidence>
<evidence type="ECO:0000256" key="4">
    <source>
        <dbReference type="ARBA" id="ARBA00022723"/>
    </source>
</evidence>
<dbReference type="RefSeq" id="WP_188652400.1">
    <property type="nucleotide sequence ID" value="NZ_BMNR01000004.1"/>
</dbReference>
<dbReference type="InterPro" id="IPR005218">
    <property type="entry name" value="Diacylglycerol/lipid_kinase"/>
</dbReference>
<keyword evidence="8" id="KW-0460">Magnesium</keyword>
<evidence type="ECO:0000256" key="10">
    <source>
        <dbReference type="ARBA" id="ARBA00023209"/>
    </source>
</evidence>